<dbReference type="PANTHER" id="PTHR30055:SF238">
    <property type="entry name" value="MYCOFACTOCIN BIOSYNTHESIS TRANSCRIPTIONAL REGULATOR MFTR-RELATED"/>
    <property type="match status" value="1"/>
</dbReference>
<protein>
    <submittedName>
        <fullName evidence="7">TetR/AcrR family transcriptional regulator</fullName>
    </submittedName>
</protein>
<evidence type="ECO:0000256" key="2">
    <source>
        <dbReference type="ARBA" id="ARBA00023125"/>
    </source>
</evidence>
<dbReference type="InterPro" id="IPR001647">
    <property type="entry name" value="HTH_TetR"/>
</dbReference>
<evidence type="ECO:0000256" key="4">
    <source>
        <dbReference type="PROSITE-ProRule" id="PRU00335"/>
    </source>
</evidence>
<dbReference type="PANTHER" id="PTHR30055">
    <property type="entry name" value="HTH-TYPE TRANSCRIPTIONAL REGULATOR RUTR"/>
    <property type="match status" value="1"/>
</dbReference>
<dbReference type="InterPro" id="IPR050109">
    <property type="entry name" value="HTH-type_TetR-like_transc_reg"/>
</dbReference>
<dbReference type="SUPFAM" id="SSF46689">
    <property type="entry name" value="Homeodomain-like"/>
    <property type="match status" value="1"/>
</dbReference>
<dbReference type="InterPro" id="IPR009057">
    <property type="entry name" value="Homeodomain-like_sf"/>
</dbReference>
<dbReference type="PROSITE" id="PS50977">
    <property type="entry name" value="HTH_TETR_2"/>
    <property type="match status" value="1"/>
</dbReference>
<name>A0ABR9MXY3_9MICO</name>
<dbReference type="RefSeq" id="WP_192862813.1">
    <property type="nucleotide sequence ID" value="NZ_JADAQT010000083.1"/>
</dbReference>
<feature type="DNA-binding region" description="H-T-H motif" evidence="4">
    <location>
        <begin position="37"/>
        <end position="56"/>
    </location>
</feature>
<dbReference type="EMBL" id="JADAQT010000083">
    <property type="protein sequence ID" value="MBE1876243.1"/>
    <property type="molecule type" value="Genomic_DNA"/>
</dbReference>
<comment type="caution">
    <text evidence="7">The sequence shown here is derived from an EMBL/GenBank/DDBJ whole genome shotgun (WGS) entry which is preliminary data.</text>
</comment>
<keyword evidence="3" id="KW-0804">Transcription</keyword>
<evidence type="ECO:0000256" key="3">
    <source>
        <dbReference type="ARBA" id="ARBA00023163"/>
    </source>
</evidence>
<dbReference type="Proteomes" id="UP000625527">
    <property type="component" value="Unassembled WGS sequence"/>
</dbReference>
<dbReference type="PRINTS" id="PR00455">
    <property type="entry name" value="HTHTETR"/>
</dbReference>
<dbReference type="InterPro" id="IPR023772">
    <property type="entry name" value="DNA-bd_HTH_TetR-type_CS"/>
</dbReference>
<evidence type="ECO:0000313" key="8">
    <source>
        <dbReference type="Proteomes" id="UP000625527"/>
    </source>
</evidence>
<accession>A0ABR9MXY3</accession>
<dbReference type="Gene3D" id="1.10.10.60">
    <property type="entry name" value="Homeodomain-like"/>
    <property type="match status" value="1"/>
</dbReference>
<dbReference type="PROSITE" id="PS01081">
    <property type="entry name" value="HTH_TETR_1"/>
    <property type="match status" value="1"/>
</dbReference>
<sequence>MSENRPGLRERNKRVRRGAIIDAAQRLVREHGYDAVTTGRIAAEAGISPRTFFNYFDSKDEAVIGIRTDVGLDPDAARTFAEGGPSGHLLTDLRALIGGMLDQLGDEPARVRAAVELVRREPRLLQHHQDAIERHRTELIALLEERRPVAPFTADAETVLAAAGAVVQATTLAWVRSGGGHGVQVHMPEAIRELRSILCEEPPDVADTTSGRARQGADAAPGPDIVAG</sequence>
<reference evidence="7 8" key="1">
    <citation type="submission" date="2020-10" db="EMBL/GenBank/DDBJ databases">
        <title>Myceligenerans pegani sp. nov., an endophytic actinomycete isolated from Peganum harmala L. in Xinjiang, China.</title>
        <authorList>
            <person name="Xin L."/>
        </authorList>
    </citation>
    <scope>NUCLEOTIDE SEQUENCE [LARGE SCALE GENOMIC DNA]</scope>
    <source>
        <strain evidence="7 8">TRM65318</strain>
    </source>
</reference>
<organism evidence="7 8">
    <name type="scientific">Myceligenerans pegani</name>
    <dbReference type="NCBI Taxonomy" id="2776917"/>
    <lineage>
        <taxon>Bacteria</taxon>
        <taxon>Bacillati</taxon>
        <taxon>Actinomycetota</taxon>
        <taxon>Actinomycetes</taxon>
        <taxon>Micrococcales</taxon>
        <taxon>Promicromonosporaceae</taxon>
        <taxon>Myceligenerans</taxon>
    </lineage>
</organism>
<dbReference type="Gene3D" id="1.10.357.10">
    <property type="entry name" value="Tetracycline Repressor, domain 2"/>
    <property type="match status" value="1"/>
</dbReference>
<evidence type="ECO:0000313" key="7">
    <source>
        <dbReference type="EMBL" id="MBE1876243.1"/>
    </source>
</evidence>
<dbReference type="Pfam" id="PF00440">
    <property type="entry name" value="TetR_N"/>
    <property type="match status" value="1"/>
</dbReference>
<feature type="region of interest" description="Disordered" evidence="5">
    <location>
        <begin position="203"/>
        <end position="228"/>
    </location>
</feature>
<feature type="domain" description="HTH tetR-type" evidence="6">
    <location>
        <begin position="14"/>
        <end position="74"/>
    </location>
</feature>
<evidence type="ECO:0000256" key="5">
    <source>
        <dbReference type="SAM" id="MobiDB-lite"/>
    </source>
</evidence>
<gene>
    <name evidence="7" type="ORF">IHE71_11040</name>
</gene>
<evidence type="ECO:0000259" key="6">
    <source>
        <dbReference type="PROSITE" id="PS50977"/>
    </source>
</evidence>
<keyword evidence="8" id="KW-1185">Reference proteome</keyword>
<proteinExistence type="predicted"/>
<keyword evidence="2 4" id="KW-0238">DNA-binding</keyword>
<evidence type="ECO:0000256" key="1">
    <source>
        <dbReference type="ARBA" id="ARBA00023015"/>
    </source>
</evidence>
<keyword evidence="1" id="KW-0805">Transcription regulation</keyword>